<accession>A0A640UMQ3</accession>
<sequence>MQDRAQRIELPDGTEVWARVSRLDTPEPDGADDADGEFEDVGAWDALGARVEGLREVIGGVATSVRQATERVAPHETSVTFGVELSAKPGKAVALLADGEAKSNLSVTLTWRREDRTPTGGEPHGEPTADRRQNGAPTADRREPDDSSR</sequence>
<dbReference type="InterPro" id="IPR045794">
    <property type="entry name" value="Trypco1"/>
</dbReference>
<comment type="caution">
    <text evidence="3">The sequence shown here is derived from an EMBL/GenBank/DDBJ whole genome shotgun (WGS) entry which is preliminary data.</text>
</comment>
<feature type="compositionally biased region" description="Basic and acidic residues" evidence="1">
    <location>
        <begin position="111"/>
        <end position="149"/>
    </location>
</feature>
<keyword evidence="4" id="KW-1185">Reference proteome</keyword>
<evidence type="ECO:0000313" key="4">
    <source>
        <dbReference type="Proteomes" id="UP000431826"/>
    </source>
</evidence>
<dbReference type="RefSeq" id="WP_159743408.1">
    <property type="nucleotide sequence ID" value="NZ_BLIR01000001.1"/>
</dbReference>
<organism evidence="3 4">
    <name type="scientific">Streptomyces tubercidicus</name>
    <dbReference type="NCBI Taxonomy" id="47759"/>
    <lineage>
        <taxon>Bacteria</taxon>
        <taxon>Bacillati</taxon>
        <taxon>Actinomycetota</taxon>
        <taxon>Actinomycetes</taxon>
        <taxon>Kitasatosporales</taxon>
        <taxon>Streptomycetaceae</taxon>
        <taxon>Streptomyces</taxon>
    </lineage>
</organism>
<dbReference type="EMBL" id="BLIR01000001">
    <property type="protein sequence ID" value="GFE37313.1"/>
    <property type="molecule type" value="Genomic_DNA"/>
</dbReference>
<feature type="domain" description="Trypsin-co-occurring" evidence="2">
    <location>
        <begin position="8"/>
        <end position="113"/>
    </location>
</feature>
<gene>
    <name evidence="3" type="ORF">Stube_19860</name>
</gene>
<evidence type="ECO:0000259" key="2">
    <source>
        <dbReference type="Pfam" id="PF19493"/>
    </source>
</evidence>
<dbReference type="Pfam" id="PF19493">
    <property type="entry name" value="Trypco1"/>
    <property type="match status" value="1"/>
</dbReference>
<evidence type="ECO:0000256" key="1">
    <source>
        <dbReference type="SAM" id="MobiDB-lite"/>
    </source>
</evidence>
<dbReference type="NCBIfam" id="NF041216">
    <property type="entry name" value="CU044_2847_fam"/>
    <property type="match status" value="1"/>
</dbReference>
<dbReference type="GeneID" id="96283124"/>
<protein>
    <recommendedName>
        <fullName evidence="2">Trypsin-co-occurring domain-containing protein</fullName>
    </recommendedName>
</protein>
<reference evidence="3 4" key="1">
    <citation type="submission" date="2019-12" db="EMBL/GenBank/DDBJ databases">
        <title>Whole genome shotgun sequence of Streptomyces tubercidicus NBRC 13090.</title>
        <authorList>
            <person name="Ichikawa N."/>
            <person name="Kimura A."/>
            <person name="Kitahashi Y."/>
            <person name="Komaki H."/>
            <person name="Tamura T."/>
        </authorList>
    </citation>
    <scope>NUCLEOTIDE SEQUENCE [LARGE SCALE GENOMIC DNA]</scope>
    <source>
        <strain evidence="3 4">NBRC 13090</strain>
    </source>
</reference>
<dbReference type="Proteomes" id="UP000431826">
    <property type="component" value="Unassembled WGS sequence"/>
</dbReference>
<evidence type="ECO:0000313" key="3">
    <source>
        <dbReference type="EMBL" id="GFE37313.1"/>
    </source>
</evidence>
<proteinExistence type="predicted"/>
<dbReference type="OrthoDB" id="4828173at2"/>
<name>A0A640UMQ3_9ACTN</name>
<dbReference type="AlphaFoldDB" id="A0A640UMQ3"/>
<feature type="region of interest" description="Disordered" evidence="1">
    <location>
        <begin position="109"/>
        <end position="149"/>
    </location>
</feature>